<sequence>NDQPCIAMDQSQGRDLIFRYVIVFRLGNTMNSIDKARQTLQLSDPVLRFCLTVANPPFALSATICSGREMLALSMIPTRKIGGFNRKWISTSKTDPIRLFLFLNRMLFCSCLLRVLKDISRLGVYRSNRGVVGFCVLISSLLGIVSPQRSLA</sequence>
<keyword evidence="2" id="KW-1185">Reference proteome</keyword>
<dbReference type="AlphaFoldDB" id="A0A4W5NFH6"/>
<dbReference type="Ensembl" id="ENSHHUT00000049809.1">
    <property type="protein sequence ID" value="ENSHHUP00000048059.1"/>
    <property type="gene ID" value="ENSHHUG00000029165.1"/>
</dbReference>
<organism evidence="1 2">
    <name type="scientific">Hucho hucho</name>
    <name type="common">huchen</name>
    <dbReference type="NCBI Taxonomy" id="62062"/>
    <lineage>
        <taxon>Eukaryota</taxon>
        <taxon>Metazoa</taxon>
        <taxon>Chordata</taxon>
        <taxon>Craniata</taxon>
        <taxon>Vertebrata</taxon>
        <taxon>Euteleostomi</taxon>
        <taxon>Actinopterygii</taxon>
        <taxon>Neopterygii</taxon>
        <taxon>Teleostei</taxon>
        <taxon>Protacanthopterygii</taxon>
        <taxon>Salmoniformes</taxon>
        <taxon>Salmonidae</taxon>
        <taxon>Salmoninae</taxon>
        <taxon>Hucho</taxon>
    </lineage>
</organism>
<proteinExistence type="predicted"/>
<reference evidence="1" key="2">
    <citation type="submission" date="2025-08" db="UniProtKB">
        <authorList>
            <consortium name="Ensembl"/>
        </authorList>
    </citation>
    <scope>IDENTIFICATION</scope>
</reference>
<evidence type="ECO:0000313" key="1">
    <source>
        <dbReference type="Ensembl" id="ENSHHUP00000048059.1"/>
    </source>
</evidence>
<evidence type="ECO:0000313" key="2">
    <source>
        <dbReference type="Proteomes" id="UP000314982"/>
    </source>
</evidence>
<reference evidence="2" key="1">
    <citation type="submission" date="2018-06" db="EMBL/GenBank/DDBJ databases">
        <title>Genome assembly of Danube salmon.</title>
        <authorList>
            <person name="Macqueen D.J."/>
            <person name="Gundappa M.K."/>
        </authorList>
    </citation>
    <scope>NUCLEOTIDE SEQUENCE [LARGE SCALE GENOMIC DNA]</scope>
</reference>
<protein>
    <submittedName>
        <fullName evidence="1">Uncharacterized protein</fullName>
    </submittedName>
</protein>
<dbReference type="STRING" id="62062.ENSHHUP00000048059"/>
<dbReference type="Proteomes" id="UP000314982">
    <property type="component" value="Unassembled WGS sequence"/>
</dbReference>
<accession>A0A4W5NFH6</accession>
<name>A0A4W5NFH6_9TELE</name>
<reference evidence="1" key="3">
    <citation type="submission" date="2025-09" db="UniProtKB">
        <authorList>
            <consortium name="Ensembl"/>
        </authorList>
    </citation>
    <scope>IDENTIFICATION</scope>
</reference>
<dbReference type="GeneTree" id="ENSGT00990000210963"/>